<keyword evidence="5 8" id="KW-1133">Transmembrane helix</keyword>
<dbReference type="Proteomes" id="UP001595817">
    <property type="component" value="Unassembled WGS sequence"/>
</dbReference>
<evidence type="ECO:0000256" key="8">
    <source>
        <dbReference type="SAM" id="Phobius"/>
    </source>
</evidence>
<keyword evidence="3" id="KW-1003">Cell membrane</keyword>
<dbReference type="SUPFAM" id="SSF103481">
    <property type="entry name" value="Multidrug resistance efflux transporter EmrE"/>
    <property type="match status" value="1"/>
</dbReference>
<feature type="transmembrane region" description="Helical" evidence="8">
    <location>
        <begin position="58"/>
        <end position="78"/>
    </location>
</feature>
<comment type="subcellular location">
    <subcellularLocation>
        <location evidence="1 7">Cell membrane</location>
        <topology evidence="1 7">Multi-pass membrane protein</topology>
    </subcellularLocation>
</comment>
<dbReference type="RefSeq" id="WP_378154468.1">
    <property type="nucleotide sequence ID" value="NZ_JBHSEC010000014.1"/>
</dbReference>
<comment type="caution">
    <text evidence="9">The sequence shown here is derived from an EMBL/GenBank/DDBJ whole genome shotgun (WGS) entry which is preliminary data.</text>
</comment>
<evidence type="ECO:0000256" key="5">
    <source>
        <dbReference type="ARBA" id="ARBA00022989"/>
    </source>
</evidence>
<feature type="transmembrane region" description="Helical" evidence="8">
    <location>
        <begin position="27"/>
        <end position="46"/>
    </location>
</feature>
<organism evidence="9 10">
    <name type="scientific">Chungangia koreensis</name>
    <dbReference type="NCBI Taxonomy" id="752657"/>
    <lineage>
        <taxon>Bacteria</taxon>
        <taxon>Bacillati</taxon>
        <taxon>Bacillota</taxon>
        <taxon>Bacilli</taxon>
        <taxon>Lactobacillales</taxon>
        <taxon>Chungangia</taxon>
    </lineage>
</organism>
<name>A0ABV8X572_9LACT</name>
<evidence type="ECO:0000256" key="2">
    <source>
        <dbReference type="ARBA" id="ARBA00022448"/>
    </source>
</evidence>
<proteinExistence type="inferred from homology"/>
<protein>
    <submittedName>
        <fullName evidence="9">DMT family transporter</fullName>
    </submittedName>
</protein>
<dbReference type="InterPro" id="IPR045324">
    <property type="entry name" value="Small_multidrug_res"/>
</dbReference>
<dbReference type="PANTHER" id="PTHR30561:SF0">
    <property type="entry name" value="GUANIDINIUM EXPORTER"/>
    <property type="match status" value="1"/>
</dbReference>
<gene>
    <name evidence="9" type="ORF">ACFOZY_08860</name>
</gene>
<dbReference type="InterPro" id="IPR037185">
    <property type="entry name" value="EmrE-like"/>
</dbReference>
<evidence type="ECO:0000256" key="4">
    <source>
        <dbReference type="ARBA" id="ARBA00022692"/>
    </source>
</evidence>
<evidence type="ECO:0000256" key="3">
    <source>
        <dbReference type="ARBA" id="ARBA00022475"/>
    </source>
</evidence>
<keyword evidence="4 7" id="KW-0812">Transmembrane</keyword>
<dbReference type="Gene3D" id="1.10.3730.20">
    <property type="match status" value="1"/>
</dbReference>
<feature type="transmembrane region" description="Helical" evidence="8">
    <location>
        <begin position="84"/>
        <end position="103"/>
    </location>
</feature>
<keyword evidence="2" id="KW-0813">Transport</keyword>
<sequence length="110" mass="11962">MAWIYLIAAGLSEIVWAITIKESHGFTVPLPSIITIVFLIISFYLFSKTLTDMPVGTAYAIFTGIGAVGAVFAGIWLYHESLSFGKLFFLVLLIVGMVGLKLTDNEEGAE</sequence>
<reference evidence="10" key="1">
    <citation type="journal article" date="2019" name="Int. J. Syst. Evol. Microbiol.">
        <title>The Global Catalogue of Microorganisms (GCM) 10K type strain sequencing project: providing services to taxonomists for standard genome sequencing and annotation.</title>
        <authorList>
            <consortium name="The Broad Institute Genomics Platform"/>
            <consortium name="The Broad Institute Genome Sequencing Center for Infectious Disease"/>
            <person name="Wu L."/>
            <person name="Ma J."/>
        </authorList>
    </citation>
    <scope>NUCLEOTIDE SEQUENCE [LARGE SCALE GENOMIC DNA]</scope>
    <source>
        <strain evidence="10">CCUG 59778</strain>
    </source>
</reference>
<comment type="similarity">
    <text evidence="7">Belongs to the drug/metabolite transporter (DMT) superfamily. Small multidrug resistance (SMR) (TC 2.A.7.1) family.</text>
</comment>
<evidence type="ECO:0000256" key="1">
    <source>
        <dbReference type="ARBA" id="ARBA00004651"/>
    </source>
</evidence>
<dbReference type="InterPro" id="IPR000390">
    <property type="entry name" value="Small_drug/metabolite_transptr"/>
</dbReference>
<accession>A0ABV8X572</accession>
<dbReference type="EMBL" id="JBHSEC010000014">
    <property type="protein sequence ID" value="MFC4410533.1"/>
    <property type="molecule type" value="Genomic_DNA"/>
</dbReference>
<evidence type="ECO:0000313" key="9">
    <source>
        <dbReference type="EMBL" id="MFC4410533.1"/>
    </source>
</evidence>
<dbReference type="PANTHER" id="PTHR30561">
    <property type="entry name" value="SMR FAMILY PROTON-DEPENDENT DRUG EFFLUX TRANSPORTER SUGE"/>
    <property type="match status" value="1"/>
</dbReference>
<evidence type="ECO:0000313" key="10">
    <source>
        <dbReference type="Proteomes" id="UP001595817"/>
    </source>
</evidence>
<keyword evidence="6 8" id="KW-0472">Membrane</keyword>
<keyword evidence="10" id="KW-1185">Reference proteome</keyword>
<evidence type="ECO:0000256" key="6">
    <source>
        <dbReference type="ARBA" id="ARBA00023136"/>
    </source>
</evidence>
<dbReference type="Pfam" id="PF00893">
    <property type="entry name" value="Multi_Drug_Res"/>
    <property type="match status" value="1"/>
</dbReference>
<evidence type="ECO:0000256" key="7">
    <source>
        <dbReference type="RuleBase" id="RU003942"/>
    </source>
</evidence>